<evidence type="ECO:0000313" key="1">
    <source>
        <dbReference type="EMBL" id="MFF3574849.1"/>
    </source>
</evidence>
<keyword evidence="2" id="KW-1185">Reference proteome</keyword>
<protein>
    <submittedName>
        <fullName evidence="1">Uncharacterized protein</fullName>
    </submittedName>
</protein>
<proteinExistence type="predicted"/>
<gene>
    <name evidence="1" type="ORF">ACFYXQ_44595</name>
</gene>
<dbReference type="EMBL" id="JBIAQY010000032">
    <property type="protein sequence ID" value="MFF3574849.1"/>
    <property type="molecule type" value="Genomic_DNA"/>
</dbReference>
<organism evidence="1 2">
    <name type="scientific">Nocardia jiangxiensis</name>
    <dbReference type="NCBI Taxonomy" id="282685"/>
    <lineage>
        <taxon>Bacteria</taxon>
        <taxon>Bacillati</taxon>
        <taxon>Actinomycetota</taxon>
        <taxon>Actinomycetes</taxon>
        <taxon>Mycobacteriales</taxon>
        <taxon>Nocardiaceae</taxon>
        <taxon>Nocardia</taxon>
    </lineage>
</organism>
<evidence type="ECO:0000313" key="2">
    <source>
        <dbReference type="Proteomes" id="UP001601992"/>
    </source>
</evidence>
<reference evidence="1 2" key="1">
    <citation type="submission" date="2024-10" db="EMBL/GenBank/DDBJ databases">
        <title>The Natural Products Discovery Center: Release of the First 8490 Sequenced Strains for Exploring Actinobacteria Biosynthetic Diversity.</title>
        <authorList>
            <person name="Kalkreuter E."/>
            <person name="Kautsar S.A."/>
            <person name="Yang D."/>
            <person name="Bader C.D."/>
            <person name="Teijaro C.N."/>
            <person name="Fluegel L."/>
            <person name="Davis C.M."/>
            <person name="Simpson J.R."/>
            <person name="Lauterbach L."/>
            <person name="Steele A.D."/>
            <person name="Gui C."/>
            <person name="Meng S."/>
            <person name="Li G."/>
            <person name="Viehrig K."/>
            <person name="Ye F."/>
            <person name="Su P."/>
            <person name="Kiefer A.F."/>
            <person name="Nichols A."/>
            <person name="Cepeda A.J."/>
            <person name="Yan W."/>
            <person name="Fan B."/>
            <person name="Jiang Y."/>
            <person name="Adhikari A."/>
            <person name="Zheng C.-J."/>
            <person name="Schuster L."/>
            <person name="Cowan T.M."/>
            <person name="Smanski M.J."/>
            <person name="Chevrette M.G."/>
            <person name="De Carvalho L.P.S."/>
            <person name="Shen B."/>
        </authorList>
    </citation>
    <scope>NUCLEOTIDE SEQUENCE [LARGE SCALE GENOMIC DNA]</scope>
    <source>
        <strain evidence="1 2">NPDC002593</strain>
    </source>
</reference>
<accession>A0ABW6SI01</accession>
<dbReference type="RefSeq" id="WP_387406973.1">
    <property type="nucleotide sequence ID" value="NZ_JBIAQY010000032.1"/>
</dbReference>
<sequence length="108" mass="12060">MTGGDQNGSRVDSCAVAHVTTVQDDPDGPAVRSGFAASALAAQPQVPAWIAWLFEHVGEQLARMEYRMHYPLDHTGHPDRRTADEWLITQRAYHAECSARSVERARRF</sequence>
<comment type="caution">
    <text evidence="1">The sequence shown here is derived from an EMBL/GenBank/DDBJ whole genome shotgun (WGS) entry which is preliminary data.</text>
</comment>
<name>A0ABW6SI01_9NOCA</name>
<dbReference type="Proteomes" id="UP001601992">
    <property type="component" value="Unassembled WGS sequence"/>
</dbReference>